<dbReference type="PROSITE" id="PS00194">
    <property type="entry name" value="THIOREDOXIN_1"/>
    <property type="match status" value="1"/>
</dbReference>
<feature type="domain" description="Thioredoxin" evidence="6">
    <location>
        <begin position="580"/>
        <end position="719"/>
    </location>
</feature>
<name>A0A1T5D5F8_9BACT</name>
<keyword evidence="4" id="KW-0676">Redox-active center</keyword>
<dbReference type="PANTHER" id="PTHR42852:SF6">
    <property type="entry name" value="THIOL:DISULFIDE INTERCHANGE PROTEIN DSBE"/>
    <property type="match status" value="1"/>
</dbReference>
<evidence type="ECO:0000256" key="3">
    <source>
        <dbReference type="ARBA" id="ARBA00023157"/>
    </source>
</evidence>
<dbReference type="GO" id="GO:0030313">
    <property type="term" value="C:cell envelope"/>
    <property type="evidence" value="ECO:0007669"/>
    <property type="project" value="UniProtKB-SubCell"/>
</dbReference>
<dbReference type="InterPro" id="IPR013766">
    <property type="entry name" value="Thioredoxin_domain"/>
</dbReference>
<evidence type="ECO:0000313" key="7">
    <source>
        <dbReference type="EMBL" id="SKB66998.1"/>
    </source>
</evidence>
<protein>
    <submittedName>
        <fullName evidence="7">Thiol-disulfide isomerase or thioredoxin</fullName>
    </submittedName>
</protein>
<keyword evidence="3" id="KW-1015">Disulfide bond</keyword>
<dbReference type="RefSeq" id="WP_079683735.1">
    <property type="nucleotide sequence ID" value="NZ_FUYQ01000016.1"/>
</dbReference>
<evidence type="ECO:0000256" key="1">
    <source>
        <dbReference type="ARBA" id="ARBA00004196"/>
    </source>
</evidence>
<evidence type="ECO:0000259" key="6">
    <source>
        <dbReference type="PROSITE" id="PS51352"/>
    </source>
</evidence>
<feature type="signal peptide" evidence="5">
    <location>
        <begin position="1"/>
        <end position="20"/>
    </location>
</feature>
<gene>
    <name evidence="7" type="ORF">SAMN05660349_02269</name>
</gene>
<sequence length="726" mass="84366">MKRVIALSLAILCIATLLPAKNRKITNPSVDFTKVGIYHIEQVQLTNKETRLTLHCTFIPGWWIKFGRDAYIQADPSGEKLLATGIEGTEFGKETYMPESGDTTLVLIFPPIDKSVKKINFGEGETPDFFGINLDKKARLDNTKDLKSAQMIRKVKTEVESPKKSPAENPPFFRKDTARLRGYIKGYDPRAGFTTGILYIGNVLTREDYPIVAQIDSDGYFKADFEINHPICTNITFRQSWIPFYIEPGETVGLILDWTEFLEADRKRNMPFIYNRIEYLGSLASLNRELNSFTLKFPDYRQLYEMGDKLDPNELLKQQIALRDENLSNLDLSAKEKSLSPKAVRILKNNILLTWASYLFDYESNRTYSARANKENAALQTPLPSDFYDFLHAIDLQDEELLISPEFSTFINRFEYCTPLSQSFYKRYVTPSISFYQYLKNIQEDHLLTPEETKHIIWLDELRFVEITPEIEAEYKKKEDLTQAIYKKVKTQLDSYRKEGIKDVSEHEKELIQWRTKDSLLVNSLHLEPNLVYEIAKVRSLNYSLKKFKKEYAAIYLTTFSEGITNPFLKNEARRIYGLVFPSDEKTAYDLPEGKGTNIFRKIIDPLKGKVLFVDFWATTCGPCVGGIKNMKDTRAKYAGNPDFDFVFITDDRTSPRNDYDKFVAEQELKNIHRISADEMNYLRQLFKFNGIPRYIVINKEGKVWNDDFQMHNFEFELPKYLTKQP</sequence>
<dbReference type="Pfam" id="PF13905">
    <property type="entry name" value="Thioredoxin_8"/>
    <property type="match status" value="1"/>
</dbReference>
<evidence type="ECO:0000256" key="2">
    <source>
        <dbReference type="ARBA" id="ARBA00022748"/>
    </source>
</evidence>
<dbReference type="Gene3D" id="3.40.30.10">
    <property type="entry name" value="Glutaredoxin"/>
    <property type="match status" value="1"/>
</dbReference>
<dbReference type="InterPro" id="IPR036249">
    <property type="entry name" value="Thioredoxin-like_sf"/>
</dbReference>
<keyword evidence="7" id="KW-0413">Isomerase</keyword>
<reference evidence="8" key="1">
    <citation type="submission" date="2017-02" db="EMBL/GenBank/DDBJ databases">
        <authorList>
            <person name="Varghese N."/>
            <person name="Submissions S."/>
        </authorList>
    </citation>
    <scope>NUCLEOTIDE SEQUENCE [LARGE SCALE GENOMIC DNA]</scope>
    <source>
        <strain evidence="8">DSM 24967</strain>
    </source>
</reference>
<evidence type="ECO:0000256" key="5">
    <source>
        <dbReference type="SAM" id="SignalP"/>
    </source>
</evidence>
<keyword evidence="5" id="KW-0732">Signal</keyword>
<dbReference type="GO" id="GO:0017004">
    <property type="term" value="P:cytochrome complex assembly"/>
    <property type="evidence" value="ECO:0007669"/>
    <property type="project" value="UniProtKB-KW"/>
</dbReference>
<dbReference type="PANTHER" id="PTHR42852">
    <property type="entry name" value="THIOL:DISULFIDE INTERCHANGE PROTEIN DSBE"/>
    <property type="match status" value="1"/>
</dbReference>
<dbReference type="InterPro" id="IPR012336">
    <property type="entry name" value="Thioredoxin-like_fold"/>
</dbReference>
<evidence type="ECO:0000256" key="4">
    <source>
        <dbReference type="ARBA" id="ARBA00023284"/>
    </source>
</evidence>
<dbReference type="Proteomes" id="UP000190852">
    <property type="component" value="Unassembled WGS sequence"/>
</dbReference>
<keyword evidence="2" id="KW-0201">Cytochrome c-type biogenesis</keyword>
<evidence type="ECO:0000313" key="8">
    <source>
        <dbReference type="Proteomes" id="UP000190852"/>
    </source>
</evidence>
<dbReference type="GO" id="GO:0016853">
    <property type="term" value="F:isomerase activity"/>
    <property type="evidence" value="ECO:0007669"/>
    <property type="project" value="UniProtKB-KW"/>
</dbReference>
<dbReference type="AlphaFoldDB" id="A0A1T5D5F8"/>
<comment type="subcellular location">
    <subcellularLocation>
        <location evidence="1">Cell envelope</location>
    </subcellularLocation>
</comment>
<feature type="chain" id="PRO_5013024449" evidence="5">
    <location>
        <begin position="21"/>
        <end position="726"/>
    </location>
</feature>
<accession>A0A1T5D5F8</accession>
<dbReference type="InterPro" id="IPR017937">
    <property type="entry name" value="Thioredoxin_CS"/>
</dbReference>
<dbReference type="EMBL" id="FUYQ01000016">
    <property type="protein sequence ID" value="SKB66998.1"/>
    <property type="molecule type" value="Genomic_DNA"/>
</dbReference>
<keyword evidence="8" id="KW-1185">Reference proteome</keyword>
<dbReference type="SUPFAM" id="SSF52833">
    <property type="entry name" value="Thioredoxin-like"/>
    <property type="match status" value="1"/>
</dbReference>
<proteinExistence type="predicted"/>
<organism evidence="7 8">
    <name type="scientific">Parabacteroides chartae</name>
    <dbReference type="NCBI Taxonomy" id="1037355"/>
    <lineage>
        <taxon>Bacteria</taxon>
        <taxon>Pseudomonadati</taxon>
        <taxon>Bacteroidota</taxon>
        <taxon>Bacteroidia</taxon>
        <taxon>Bacteroidales</taxon>
        <taxon>Tannerellaceae</taxon>
        <taxon>Parabacteroides</taxon>
    </lineage>
</organism>
<dbReference type="InterPro" id="IPR050553">
    <property type="entry name" value="Thioredoxin_ResA/DsbE_sf"/>
</dbReference>
<dbReference type="CDD" id="cd02966">
    <property type="entry name" value="TlpA_like_family"/>
    <property type="match status" value="1"/>
</dbReference>
<dbReference type="PROSITE" id="PS51352">
    <property type="entry name" value="THIOREDOXIN_2"/>
    <property type="match status" value="1"/>
</dbReference>